<dbReference type="AlphaFoldDB" id="B3E9G9"/>
<proteinExistence type="predicted"/>
<feature type="compositionally biased region" description="Polar residues" evidence="1">
    <location>
        <begin position="82"/>
        <end position="102"/>
    </location>
</feature>
<dbReference type="PROSITE" id="PS51257">
    <property type="entry name" value="PROKAR_LIPOPROTEIN"/>
    <property type="match status" value="1"/>
</dbReference>
<sequence>MVTTRRTTVVLVFGLIAAAAACNAQESVPAENPKPPVVLVPATLAEPAVDPLLQTVEKKTDRQLAEKPWAWRLLEGMAIGAATNTTQKQSDGRPQTPTTVKP</sequence>
<dbReference type="KEGG" id="glo:Glov_0098"/>
<feature type="signal peptide" evidence="2">
    <location>
        <begin position="1"/>
        <end position="24"/>
    </location>
</feature>
<reference evidence="3 4" key="1">
    <citation type="submission" date="2008-05" db="EMBL/GenBank/DDBJ databases">
        <title>Complete sequence of chromosome of Geobacter lovleyi SZ.</title>
        <authorList>
            <consortium name="US DOE Joint Genome Institute"/>
            <person name="Lucas S."/>
            <person name="Copeland A."/>
            <person name="Lapidus A."/>
            <person name="Glavina del Rio T."/>
            <person name="Dalin E."/>
            <person name="Tice H."/>
            <person name="Bruce D."/>
            <person name="Goodwin L."/>
            <person name="Pitluck S."/>
            <person name="Chertkov O."/>
            <person name="Meincke L."/>
            <person name="Brettin T."/>
            <person name="Detter J.C."/>
            <person name="Han C."/>
            <person name="Tapia R."/>
            <person name="Kuske C.R."/>
            <person name="Schmutz J."/>
            <person name="Larimer F."/>
            <person name="Land M."/>
            <person name="Hauser L."/>
            <person name="Kyrpides N."/>
            <person name="Mikhailova N."/>
            <person name="Sung Y."/>
            <person name="Fletcher K.E."/>
            <person name="Ritalahti K.M."/>
            <person name="Loeffler F.E."/>
            <person name="Richardson P."/>
        </authorList>
    </citation>
    <scope>NUCLEOTIDE SEQUENCE [LARGE SCALE GENOMIC DNA]</scope>
    <source>
        <strain evidence="4">ATCC BAA-1151 / DSM 17278 / SZ</strain>
    </source>
</reference>
<evidence type="ECO:0000256" key="2">
    <source>
        <dbReference type="SAM" id="SignalP"/>
    </source>
</evidence>
<keyword evidence="2" id="KW-0732">Signal</keyword>
<keyword evidence="4" id="KW-1185">Reference proteome</keyword>
<evidence type="ECO:0000313" key="4">
    <source>
        <dbReference type="Proteomes" id="UP000002420"/>
    </source>
</evidence>
<dbReference type="Proteomes" id="UP000002420">
    <property type="component" value="Chromosome"/>
</dbReference>
<evidence type="ECO:0008006" key="5">
    <source>
        <dbReference type="Google" id="ProtNLM"/>
    </source>
</evidence>
<dbReference type="EMBL" id="CP001089">
    <property type="protein sequence ID" value="ACD93835.1"/>
    <property type="molecule type" value="Genomic_DNA"/>
</dbReference>
<dbReference type="RefSeq" id="WP_012468194.1">
    <property type="nucleotide sequence ID" value="NC_010814.1"/>
</dbReference>
<feature type="chain" id="PRO_5002787662" description="Lipoprotein" evidence="2">
    <location>
        <begin position="25"/>
        <end position="102"/>
    </location>
</feature>
<evidence type="ECO:0000256" key="1">
    <source>
        <dbReference type="SAM" id="MobiDB-lite"/>
    </source>
</evidence>
<gene>
    <name evidence="3" type="ordered locus">Glov_0098</name>
</gene>
<name>B3E9G9_TRIL1</name>
<protein>
    <recommendedName>
        <fullName evidence="5">Lipoprotein</fullName>
    </recommendedName>
</protein>
<feature type="region of interest" description="Disordered" evidence="1">
    <location>
        <begin position="81"/>
        <end position="102"/>
    </location>
</feature>
<organism evidence="3 4">
    <name type="scientific">Trichlorobacter lovleyi (strain ATCC BAA-1151 / DSM 17278 / SZ)</name>
    <name type="common">Geobacter lovleyi</name>
    <dbReference type="NCBI Taxonomy" id="398767"/>
    <lineage>
        <taxon>Bacteria</taxon>
        <taxon>Pseudomonadati</taxon>
        <taxon>Thermodesulfobacteriota</taxon>
        <taxon>Desulfuromonadia</taxon>
        <taxon>Geobacterales</taxon>
        <taxon>Geobacteraceae</taxon>
        <taxon>Trichlorobacter</taxon>
    </lineage>
</organism>
<dbReference type="STRING" id="398767.Glov_0098"/>
<evidence type="ECO:0000313" key="3">
    <source>
        <dbReference type="EMBL" id="ACD93835.1"/>
    </source>
</evidence>
<accession>B3E9G9</accession>
<dbReference type="HOGENOM" id="CLU_2273336_0_0_7"/>
<dbReference type="OrthoDB" id="10016413at2"/>